<keyword evidence="3 5" id="KW-1133">Transmembrane helix</keyword>
<dbReference type="PANTHER" id="PTHR11132">
    <property type="entry name" value="SOLUTE CARRIER FAMILY 35"/>
    <property type="match status" value="1"/>
</dbReference>
<feature type="transmembrane region" description="Helical" evidence="5">
    <location>
        <begin position="164"/>
        <end position="183"/>
    </location>
</feature>
<dbReference type="eggNOG" id="KOG1442">
    <property type="taxonomic scope" value="Eukaryota"/>
</dbReference>
<feature type="transmembrane region" description="Helical" evidence="5">
    <location>
        <begin position="111"/>
        <end position="128"/>
    </location>
</feature>
<evidence type="ECO:0000259" key="6">
    <source>
        <dbReference type="Pfam" id="PF03151"/>
    </source>
</evidence>
<evidence type="ECO:0000313" key="8">
    <source>
        <dbReference type="Proteomes" id="UP000013776"/>
    </source>
</evidence>
<accession>R4X6N8</accession>
<dbReference type="InterPro" id="IPR050186">
    <property type="entry name" value="TPT_transporter"/>
</dbReference>
<evidence type="ECO:0000313" key="7">
    <source>
        <dbReference type="EMBL" id="CCG80856.1"/>
    </source>
</evidence>
<feature type="transmembrane region" description="Helical" evidence="5">
    <location>
        <begin position="292"/>
        <end position="311"/>
    </location>
</feature>
<feature type="transmembrane region" description="Helical" evidence="5">
    <location>
        <begin position="234"/>
        <end position="257"/>
    </location>
</feature>
<reference evidence="7 8" key="1">
    <citation type="journal article" date="2013" name="MBio">
        <title>Genome sequencing of the plant pathogen Taphrina deformans, the causal agent of peach leaf curl.</title>
        <authorList>
            <person name="Cisse O.H."/>
            <person name="Almeida J.M.G.C.F."/>
            <person name="Fonseca A."/>
            <person name="Kumar A.A."/>
            <person name="Salojaervi J."/>
            <person name="Overmyer K."/>
            <person name="Hauser P.M."/>
            <person name="Pagni M."/>
        </authorList>
    </citation>
    <scope>NUCLEOTIDE SEQUENCE [LARGE SCALE GENOMIC DNA]</scope>
    <source>
        <strain evidence="8">PYCC 5710 / ATCC 11124 / CBS 356.35 / IMI 108563 / JCM 9778 / NBRC 8474</strain>
    </source>
</reference>
<evidence type="ECO:0000256" key="1">
    <source>
        <dbReference type="ARBA" id="ARBA00004141"/>
    </source>
</evidence>
<evidence type="ECO:0000256" key="3">
    <source>
        <dbReference type="ARBA" id="ARBA00022989"/>
    </source>
</evidence>
<keyword evidence="8" id="KW-1185">Reference proteome</keyword>
<dbReference type="GO" id="GO:0016020">
    <property type="term" value="C:membrane"/>
    <property type="evidence" value="ECO:0007669"/>
    <property type="project" value="UniProtKB-SubCell"/>
</dbReference>
<feature type="transmembrane region" description="Helical" evidence="5">
    <location>
        <begin position="45"/>
        <end position="68"/>
    </location>
</feature>
<keyword evidence="2 5" id="KW-0812">Transmembrane</keyword>
<dbReference type="EMBL" id="CAHR02000016">
    <property type="protein sequence ID" value="CCG80856.1"/>
    <property type="molecule type" value="Genomic_DNA"/>
</dbReference>
<dbReference type="Proteomes" id="UP000013776">
    <property type="component" value="Unassembled WGS sequence"/>
</dbReference>
<gene>
    <name evidence="7" type="ORF">TAPDE_000500</name>
</gene>
<feature type="transmembrane region" description="Helical" evidence="5">
    <location>
        <begin position="195"/>
        <end position="214"/>
    </location>
</feature>
<keyword evidence="4 5" id="KW-0472">Membrane</keyword>
<dbReference type="AlphaFoldDB" id="R4X6N8"/>
<evidence type="ECO:0000256" key="2">
    <source>
        <dbReference type="ARBA" id="ARBA00022692"/>
    </source>
</evidence>
<protein>
    <submittedName>
        <fullName evidence="7">Uncharacterized transporter C22F8.04</fullName>
    </submittedName>
</protein>
<evidence type="ECO:0000256" key="5">
    <source>
        <dbReference type="SAM" id="Phobius"/>
    </source>
</evidence>
<dbReference type="InterPro" id="IPR004853">
    <property type="entry name" value="Sugar_P_trans_dom"/>
</dbReference>
<organism evidence="7 8">
    <name type="scientific">Taphrina deformans (strain PYCC 5710 / ATCC 11124 / CBS 356.35 / IMI 108563 / JCM 9778 / NBRC 8474)</name>
    <name type="common">Peach leaf curl fungus</name>
    <name type="synonym">Lalaria deformans</name>
    <dbReference type="NCBI Taxonomy" id="1097556"/>
    <lineage>
        <taxon>Eukaryota</taxon>
        <taxon>Fungi</taxon>
        <taxon>Dikarya</taxon>
        <taxon>Ascomycota</taxon>
        <taxon>Taphrinomycotina</taxon>
        <taxon>Taphrinomycetes</taxon>
        <taxon>Taphrinales</taxon>
        <taxon>Taphrinaceae</taxon>
        <taxon>Taphrina</taxon>
    </lineage>
</organism>
<proteinExistence type="predicted"/>
<dbReference type="OrthoDB" id="5547497at2759"/>
<feature type="transmembrane region" description="Helical" evidence="5">
    <location>
        <begin position="135"/>
        <end position="152"/>
    </location>
</feature>
<feature type="transmembrane region" description="Helical" evidence="5">
    <location>
        <begin position="16"/>
        <end position="33"/>
    </location>
</feature>
<dbReference type="Pfam" id="PF03151">
    <property type="entry name" value="TPT"/>
    <property type="match status" value="1"/>
</dbReference>
<name>R4X6N8_TAPDE</name>
<comment type="caution">
    <text evidence="7">The sequence shown here is derived from an EMBL/GenBank/DDBJ whole genome shotgun (WGS) entry which is preliminary data.</text>
</comment>
<comment type="subcellular location">
    <subcellularLocation>
        <location evidence="1">Membrane</location>
        <topology evidence="1">Multi-pass membrane protein</topology>
    </subcellularLocation>
</comment>
<dbReference type="STRING" id="1097556.R4X6N8"/>
<sequence length="342" mass="37771">MLQILQKGQPVSRSELATLLAVQTVIFVLQAILNKSALVSLPAPLLLLLLESFITVCLIFGGYSLGYYELRSTKHHWSTIRSLRGVILAKLASGVTRTYCMEAVDGSVFNLVRGLVLPFAVALSAIYLTAPSKISLIPIAVVCIGFYFGTVSEHTDLETIGGPYGLFIGVLSSFFAAFDLTITKMYLDTYSFYDILYVTNLATVLFTGPMIYLGSEYVDHLIIAEMSHIESRNLNSFLFIALICGVLTFISAILALVQLDITSPTTHQITTSARGVLQSVLSVWILDESMEMPQIISIGVILAGTLGYTYIKELERRREELPLKHNDKVYEKLKMKGDESMV</sequence>
<feature type="domain" description="Sugar phosphate transporter" evidence="6">
    <location>
        <begin position="19"/>
        <end position="308"/>
    </location>
</feature>
<evidence type="ECO:0000256" key="4">
    <source>
        <dbReference type="ARBA" id="ARBA00023136"/>
    </source>
</evidence>